<keyword evidence="6 8" id="KW-0472">Membrane</keyword>
<evidence type="ECO:0000256" key="1">
    <source>
        <dbReference type="ARBA" id="ARBA00004162"/>
    </source>
</evidence>
<evidence type="ECO:0000256" key="5">
    <source>
        <dbReference type="ARBA" id="ARBA00022989"/>
    </source>
</evidence>
<evidence type="ECO:0000313" key="9">
    <source>
        <dbReference type="EMBL" id="MDT0497686.1"/>
    </source>
</evidence>
<evidence type="ECO:0000256" key="2">
    <source>
        <dbReference type="ARBA" id="ARBA00005811"/>
    </source>
</evidence>
<evidence type="ECO:0000256" key="3">
    <source>
        <dbReference type="ARBA" id="ARBA00022475"/>
    </source>
</evidence>
<keyword evidence="4 7" id="KW-0812">Transmembrane</keyword>
<dbReference type="PANTHER" id="PTHR30558">
    <property type="entry name" value="EXBD MEMBRANE COMPONENT OF PMF-DRIVEN MACROMOLECULE IMPORT SYSTEM"/>
    <property type="match status" value="1"/>
</dbReference>
<evidence type="ECO:0000256" key="4">
    <source>
        <dbReference type="ARBA" id="ARBA00022692"/>
    </source>
</evidence>
<dbReference type="Pfam" id="PF02472">
    <property type="entry name" value="ExbD"/>
    <property type="match status" value="1"/>
</dbReference>
<keyword evidence="7" id="KW-0653">Protein transport</keyword>
<comment type="caution">
    <text evidence="9">The sequence shown here is derived from an EMBL/GenBank/DDBJ whole genome shotgun (WGS) entry which is preliminary data.</text>
</comment>
<comment type="subcellular location">
    <subcellularLocation>
        <location evidence="1">Cell membrane</location>
        <topology evidence="1">Single-pass membrane protein</topology>
    </subcellularLocation>
    <subcellularLocation>
        <location evidence="7">Cell membrane</location>
        <topology evidence="7">Single-pass type II membrane protein</topology>
    </subcellularLocation>
</comment>
<keyword evidence="10" id="KW-1185">Reference proteome</keyword>
<keyword evidence="5 8" id="KW-1133">Transmembrane helix</keyword>
<sequence length="135" mass="14901">MKMKRHDSPPEDNGIDLTPMLDVVFIMLIFFIVTTTFIREAGIEINRPNAQTAQKQERVNILVAIAPNGEIWIDGQRVDIRGLRAAIETLRGKDPDASVVVQADRDARAGLLVEAMDQARLAGVRNVAVSAQRTP</sequence>
<proteinExistence type="inferred from homology"/>
<keyword evidence="3" id="KW-1003">Cell membrane</keyword>
<dbReference type="EMBL" id="JAVRIC010000012">
    <property type="protein sequence ID" value="MDT0497686.1"/>
    <property type="molecule type" value="Genomic_DNA"/>
</dbReference>
<feature type="transmembrane region" description="Helical" evidence="8">
    <location>
        <begin position="20"/>
        <end position="38"/>
    </location>
</feature>
<dbReference type="RefSeq" id="WP_311365079.1">
    <property type="nucleotide sequence ID" value="NZ_JAVRIC010000012.1"/>
</dbReference>
<reference evidence="9 10" key="1">
    <citation type="submission" date="2023-09" db="EMBL/GenBank/DDBJ databases">
        <authorList>
            <person name="Rey-Velasco X."/>
        </authorList>
    </citation>
    <scope>NUCLEOTIDE SEQUENCE [LARGE SCALE GENOMIC DNA]</scope>
    <source>
        <strain evidence="9 10">W345</strain>
    </source>
</reference>
<protein>
    <submittedName>
        <fullName evidence="9">Biopolymer transporter ExbD</fullName>
    </submittedName>
</protein>
<evidence type="ECO:0000256" key="7">
    <source>
        <dbReference type="RuleBase" id="RU003879"/>
    </source>
</evidence>
<accession>A0ABU2WK54</accession>
<evidence type="ECO:0000256" key="6">
    <source>
        <dbReference type="ARBA" id="ARBA00023136"/>
    </source>
</evidence>
<dbReference type="Gene3D" id="3.30.420.270">
    <property type="match status" value="1"/>
</dbReference>
<dbReference type="Proteomes" id="UP001254608">
    <property type="component" value="Unassembled WGS sequence"/>
</dbReference>
<evidence type="ECO:0000313" key="10">
    <source>
        <dbReference type="Proteomes" id="UP001254608"/>
    </source>
</evidence>
<keyword evidence="7" id="KW-0813">Transport</keyword>
<organism evidence="9 10">
    <name type="scientific">Banduia mediterranea</name>
    <dbReference type="NCBI Taxonomy" id="3075609"/>
    <lineage>
        <taxon>Bacteria</taxon>
        <taxon>Pseudomonadati</taxon>
        <taxon>Pseudomonadota</taxon>
        <taxon>Gammaproteobacteria</taxon>
        <taxon>Nevskiales</taxon>
        <taxon>Algiphilaceae</taxon>
        <taxon>Banduia</taxon>
    </lineage>
</organism>
<evidence type="ECO:0000256" key="8">
    <source>
        <dbReference type="SAM" id="Phobius"/>
    </source>
</evidence>
<comment type="similarity">
    <text evidence="2 7">Belongs to the ExbD/TolR family.</text>
</comment>
<name>A0ABU2WK54_9GAMM</name>
<gene>
    <name evidence="9" type="ORF">RM530_09960</name>
</gene>
<dbReference type="PANTHER" id="PTHR30558:SF13">
    <property type="entry name" value="BIOPOLYMER TRANSPORT PROTEIN EXBD2"/>
    <property type="match status" value="1"/>
</dbReference>
<dbReference type="InterPro" id="IPR003400">
    <property type="entry name" value="ExbD"/>
</dbReference>